<reference evidence="1 2" key="1">
    <citation type="submission" date="2016-10" db="EMBL/GenBank/DDBJ databases">
        <authorList>
            <person name="Varghese N."/>
            <person name="Submissions S."/>
        </authorList>
    </citation>
    <scope>NUCLEOTIDE SEQUENCE [LARGE SCALE GENOMIC DNA]</scope>
    <source>
        <strain evidence="1 2">BS2776</strain>
    </source>
</reference>
<dbReference type="RefSeq" id="WP_003238414.1">
    <property type="nucleotide sequence ID" value="NZ_JABWQH010000036.1"/>
</dbReference>
<keyword evidence="2" id="KW-1185">Reference proteome</keyword>
<organism evidence="1 2">
    <name type="scientific">Pseudomonas poae</name>
    <dbReference type="NCBI Taxonomy" id="200451"/>
    <lineage>
        <taxon>Bacteria</taxon>
        <taxon>Pseudomonadati</taxon>
        <taxon>Pseudomonadota</taxon>
        <taxon>Gammaproteobacteria</taxon>
        <taxon>Pseudomonadales</taxon>
        <taxon>Pseudomonadaceae</taxon>
        <taxon>Pseudomonas</taxon>
    </lineage>
</organism>
<protein>
    <recommendedName>
        <fullName evidence="3">NERD domain-containing protein</fullName>
    </recommendedName>
</protein>
<accession>A0ABY0RX52</accession>
<sequence length="681" mass="77328">MERPLLKLARSHGLAHPAKLDKFVVTDWVEKYEQLRNGQEVERGFLNGAVWLNNLFNYVKLARVQFSFNADLALTYDALIGAHVAAANHFFYAMSSEQRRMMEANPASSLEEILSYRSLLTNSELGMEPEKLNMHRLDSLCGPIWDLYQNRNDLRALYPDGCPHSLSAMDFFFNENVLVQMTHSFKRIWQELLYGGMEFCADKNGVVLSSTSQKADLIKAVYEYRRDHGNGAAGLYIASDFRRFHAIITQFLAGMRYIQCDEEGGLSLVPWSDLSENVKKAALYARMVPYYMLDGYLLPLFEAAQRSRDTSPECRHLLLAWLHLSVFAANLKERDENKPDPTDWDSLLTLCPRVSQEVLVARLTECMGLDRQQMNAVVEVLTYEAKSLQHDLWSRPLIKVDDDFLIPVAALLTASIPRNFDIWFQEVDPDPKRRGKLFERYLLGVLEECRASNRILTNLNWLGAVEFKCASVAEEIDLVFSFGNLLVVCELRSRRAPITPLDYHNDLNDKNGIARKANQALKKTRHVKAGLKDFCSQYFPQLLTLPEVVVMPLVIVSGQYHAGFPCNDVPVLDVHLLKHFLKDAQARFGGQPGSDVDHQYGFSLYSDLEQAQRGFAAYAADPALIKILRALVKPRLHNHPIPGSDLPPVRSLFYTLSDISFDEYLAAANSVSGGRLEKMYD</sequence>
<name>A0ABY0RX52_9PSED</name>
<proteinExistence type="predicted"/>
<dbReference type="EMBL" id="LT629706">
    <property type="protein sequence ID" value="SDO58695.1"/>
    <property type="molecule type" value="Genomic_DNA"/>
</dbReference>
<dbReference type="Proteomes" id="UP000181903">
    <property type="component" value="Chromosome I"/>
</dbReference>
<gene>
    <name evidence="1" type="ORF">SAMN04490208_4267</name>
</gene>
<evidence type="ECO:0000313" key="2">
    <source>
        <dbReference type="Proteomes" id="UP000181903"/>
    </source>
</evidence>
<evidence type="ECO:0008006" key="3">
    <source>
        <dbReference type="Google" id="ProtNLM"/>
    </source>
</evidence>
<evidence type="ECO:0000313" key="1">
    <source>
        <dbReference type="EMBL" id="SDO58695.1"/>
    </source>
</evidence>